<accession>A0A4V6HRP2</accession>
<dbReference type="RefSeq" id="WP_027294653.1">
    <property type="nucleotide sequence ID" value="NZ_CABMJZ010000109.1"/>
</dbReference>
<dbReference type="Proteomes" id="UP000306509">
    <property type="component" value="Unassembled WGS sequence"/>
</dbReference>
<dbReference type="STRING" id="180332.GCA_000797495_00697"/>
<evidence type="ECO:0000259" key="1">
    <source>
        <dbReference type="Pfam" id="PF03551"/>
    </source>
</evidence>
<dbReference type="InterPro" id="IPR036388">
    <property type="entry name" value="WH-like_DNA-bd_sf"/>
</dbReference>
<dbReference type="AlphaFoldDB" id="A0A4V6HRP2"/>
<keyword evidence="3" id="KW-1185">Reference proteome</keyword>
<dbReference type="PANTHER" id="PTHR33169">
    <property type="entry name" value="PADR-FAMILY TRANSCRIPTIONAL REGULATOR"/>
    <property type="match status" value="1"/>
</dbReference>
<dbReference type="Pfam" id="PF03551">
    <property type="entry name" value="PadR"/>
    <property type="match status" value="1"/>
</dbReference>
<gene>
    <name evidence="2" type="ORF">DSM106044_03289</name>
</gene>
<organism evidence="2 3">
    <name type="scientific">Robinsoniella peoriensis</name>
    <dbReference type="NCBI Taxonomy" id="180332"/>
    <lineage>
        <taxon>Bacteria</taxon>
        <taxon>Bacillati</taxon>
        <taxon>Bacillota</taxon>
        <taxon>Clostridia</taxon>
        <taxon>Lachnospirales</taxon>
        <taxon>Lachnospiraceae</taxon>
        <taxon>Robinsoniella</taxon>
    </lineage>
</organism>
<dbReference type="OrthoDB" id="9808017at2"/>
<evidence type="ECO:0000313" key="3">
    <source>
        <dbReference type="Proteomes" id="UP000306509"/>
    </source>
</evidence>
<reference evidence="2 3" key="1">
    <citation type="journal article" date="2019" name="Anaerobe">
        <title>Detection of Robinsoniella peoriensis in multiple bone samples of a trauma patient.</title>
        <authorList>
            <person name="Schrottner P."/>
            <person name="Hartwich K."/>
            <person name="Bunk B."/>
            <person name="Schober I."/>
            <person name="Helbig S."/>
            <person name="Rudolph W.W."/>
            <person name="Gunzer F."/>
        </authorList>
    </citation>
    <scope>NUCLEOTIDE SEQUENCE [LARGE SCALE GENOMIC DNA]</scope>
    <source>
        <strain evidence="2 3">DSM 106044</strain>
    </source>
</reference>
<proteinExistence type="predicted"/>
<dbReference type="Gene3D" id="1.10.10.10">
    <property type="entry name" value="Winged helix-like DNA-binding domain superfamily/Winged helix DNA-binding domain"/>
    <property type="match status" value="1"/>
</dbReference>
<protein>
    <submittedName>
        <fullName evidence="2">Transcriptional regulator, Acidobacterial, PadR-family</fullName>
    </submittedName>
</protein>
<dbReference type="InterPro" id="IPR036390">
    <property type="entry name" value="WH_DNA-bd_sf"/>
</dbReference>
<comment type="caution">
    <text evidence="2">The sequence shown here is derived from an EMBL/GenBank/DDBJ whole genome shotgun (WGS) entry which is preliminary data.</text>
</comment>
<sequence>MTYQLGAALTDAIVLAIIAKGDTYGYSISQEMKKVTDLKESTLYPVLRRLQNHGYLGTYDQPFQGRNRKYYYLTPEGKKQYQHFVDEWITYRAGIEEIILGGTKNGQE</sequence>
<dbReference type="InterPro" id="IPR005149">
    <property type="entry name" value="Tscrpt_reg_PadR_N"/>
</dbReference>
<dbReference type="InterPro" id="IPR052509">
    <property type="entry name" value="Metal_resp_DNA-bind_regulator"/>
</dbReference>
<feature type="domain" description="Transcription regulator PadR N-terminal" evidence="1">
    <location>
        <begin position="14"/>
        <end position="82"/>
    </location>
</feature>
<dbReference type="EMBL" id="QGQD01000063">
    <property type="protein sequence ID" value="TLC99857.1"/>
    <property type="molecule type" value="Genomic_DNA"/>
</dbReference>
<name>A0A4V6HRP2_9FIRM</name>
<evidence type="ECO:0000313" key="2">
    <source>
        <dbReference type="EMBL" id="TLC99857.1"/>
    </source>
</evidence>
<dbReference type="PANTHER" id="PTHR33169:SF14">
    <property type="entry name" value="TRANSCRIPTIONAL REGULATOR RV3488"/>
    <property type="match status" value="1"/>
</dbReference>
<dbReference type="SUPFAM" id="SSF46785">
    <property type="entry name" value="Winged helix' DNA-binding domain"/>
    <property type="match status" value="1"/>
</dbReference>